<keyword evidence="4" id="KW-1185">Reference proteome</keyword>
<evidence type="ECO:0000313" key="2">
    <source>
        <dbReference type="EMBL" id="KQJ83895.1"/>
    </source>
</evidence>
<dbReference type="AlphaFoldDB" id="A0A0Q3E7N4"/>
<reference evidence="2" key="2">
    <citation type="submission" date="2017-06" db="EMBL/GenBank/DDBJ databases">
        <title>WGS assembly of Brachypodium distachyon.</title>
        <authorList>
            <consortium name="The International Brachypodium Initiative"/>
            <person name="Lucas S."/>
            <person name="Harmon-Smith M."/>
            <person name="Lail K."/>
            <person name="Tice H."/>
            <person name="Grimwood J."/>
            <person name="Bruce D."/>
            <person name="Barry K."/>
            <person name="Shu S."/>
            <person name="Lindquist E."/>
            <person name="Wang M."/>
            <person name="Pitluck S."/>
            <person name="Vogel J.P."/>
            <person name="Garvin D.F."/>
            <person name="Mockler T.C."/>
            <person name="Schmutz J."/>
            <person name="Rokhsar D."/>
            <person name="Bevan M.W."/>
        </authorList>
    </citation>
    <scope>NUCLEOTIDE SEQUENCE</scope>
    <source>
        <strain evidence="2">Bd21</strain>
    </source>
</reference>
<sequence length="102" mass="11327">MKKRPRIRQRKYSSCRPARKNTQPSYSLPTIQYCSASAKPTTLGTPCMQKDLANGNCTAPLATAPHNHMLPVSLPSWLVTNCTLALEDPPDMDPILQKYALD</sequence>
<dbReference type="Gramene" id="KQJ83895">
    <property type="protein sequence ID" value="KQJ83895"/>
    <property type="gene ID" value="BRADI_5g17397v3"/>
</dbReference>
<dbReference type="EMBL" id="CM000884">
    <property type="protein sequence ID" value="KQJ83895.1"/>
    <property type="molecule type" value="Genomic_DNA"/>
</dbReference>
<protein>
    <submittedName>
        <fullName evidence="2 3">Uncharacterized protein</fullName>
    </submittedName>
</protein>
<reference evidence="2 3" key="1">
    <citation type="journal article" date="2010" name="Nature">
        <title>Genome sequencing and analysis of the model grass Brachypodium distachyon.</title>
        <authorList>
            <consortium name="International Brachypodium Initiative"/>
        </authorList>
    </citation>
    <scope>NUCLEOTIDE SEQUENCE [LARGE SCALE GENOMIC DNA]</scope>
    <source>
        <strain evidence="2 3">Bd21</strain>
    </source>
</reference>
<dbReference type="Proteomes" id="UP000008810">
    <property type="component" value="Chromosome 5"/>
</dbReference>
<feature type="region of interest" description="Disordered" evidence="1">
    <location>
        <begin position="1"/>
        <end position="24"/>
    </location>
</feature>
<organism evidence="2">
    <name type="scientific">Brachypodium distachyon</name>
    <name type="common">Purple false brome</name>
    <name type="synonym">Trachynia distachya</name>
    <dbReference type="NCBI Taxonomy" id="15368"/>
    <lineage>
        <taxon>Eukaryota</taxon>
        <taxon>Viridiplantae</taxon>
        <taxon>Streptophyta</taxon>
        <taxon>Embryophyta</taxon>
        <taxon>Tracheophyta</taxon>
        <taxon>Spermatophyta</taxon>
        <taxon>Magnoliopsida</taxon>
        <taxon>Liliopsida</taxon>
        <taxon>Poales</taxon>
        <taxon>Poaceae</taxon>
        <taxon>BOP clade</taxon>
        <taxon>Pooideae</taxon>
        <taxon>Stipodae</taxon>
        <taxon>Brachypodieae</taxon>
        <taxon>Brachypodium</taxon>
    </lineage>
</organism>
<feature type="compositionally biased region" description="Basic residues" evidence="1">
    <location>
        <begin position="1"/>
        <end position="19"/>
    </location>
</feature>
<name>A0A0Q3E7N4_BRADI</name>
<reference evidence="3" key="3">
    <citation type="submission" date="2018-08" db="UniProtKB">
        <authorList>
            <consortium name="EnsemblPlants"/>
        </authorList>
    </citation>
    <scope>IDENTIFICATION</scope>
    <source>
        <strain evidence="3">cv. Bd21</strain>
    </source>
</reference>
<evidence type="ECO:0000313" key="4">
    <source>
        <dbReference type="Proteomes" id="UP000008810"/>
    </source>
</evidence>
<dbReference type="InParanoid" id="A0A0Q3E7N4"/>
<accession>A0A0Q3E7N4</accession>
<proteinExistence type="predicted"/>
<dbReference type="EnsemblPlants" id="KQJ83895">
    <property type="protein sequence ID" value="KQJ83895"/>
    <property type="gene ID" value="BRADI_5g17397v3"/>
</dbReference>
<gene>
    <name evidence="2" type="ORF">BRADI_5g17397v3</name>
</gene>
<evidence type="ECO:0000256" key="1">
    <source>
        <dbReference type="SAM" id="MobiDB-lite"/>
    </source>
</evidence>
<evidence type="ECO:0000313" key="3">
    <source>
        <dbReference type="EnsemblPlants" id="KQJ83895"/>
    </source>
</evidence>